<sequence length="371" mass="39705">MSKLFSPIELGPLALANRIAIAPMCQYSAEQGLATDWHMIHLGHLALSGAGLLIIEATAVTEEGRITYADLGLWSDEHAAALEPVVNAMRKHSPIKIAIQLAHAGRKASSEVPWLGGASIPPDHVHGWQTVAPSALPHADGDAVPQALDAAGLARVKDGFVAAARRADALGLDAIELHGAHGYLLHQFLSPLSNRRDDAYGGSLENRMRFPLEVFAAVRAAVSPEMVVGMRISASDWVDGGWDLAQSIVLARELGKLGCQFIHVSSGGVSPLQKIPVGPGYQIEFAARIKAETAMPTIGVGLITEAKQAETIVQTGQADMVALARAMLYDPRWPWHAAVELGASVSAPPQYWRSQPHEFKHLFGDTRLGQR</sequence>
<dbReference type="RefSeq" id="WP_258817892.1">
    <property type="nucleotide sequence ID" value="NZ_JANUGW010000012.1"/>
</dbReference>
<organism evidence="7 8">
    <name type="scientific">Massilia pinisoli</name>
    <dbReference type="NCBI Taxonomy" id="1772194"/>
    <lineage>
        <taxon>Bacteria</taxon>
        <taxon>Pseudomonadati</taxon>
        <taxon>Pseudomonadota</taxon>
        <taxon>Betaproteobacteria</taxon>
        <taxon>Burkholderiales</taxon>
        <taxon>Oxalobacteraceae</taxon>
        <taxon>Telluria group</taxon>
        <taxon>Massilia</taxon>
    </lineage>
</organism>
<dbReference type="CDD" id="cd02932">
    <property type="entry name" value="OYE_YqiM_FMN"/>
    <property type="match status" value="1"/>
</dbReference>
<evidence type="ECO:0000256" key="5">
    <source>
        <dbReference type="ARBA" id="ARBA00023002"/>
    </source>
</evidence>
<evidence type="ECO:0000313" key="8">
    <source>
        <dbReference type="Proteomes" id="UP001204151"/>
    </source>
</evidence>
<dbReference type="PANTHER" id="PTHR43303">
    <property type="entry name" value="NADPH DEHYDROGENASE C23G7.10C-RELATED"/>
    <property type="match status" value="1"/>
</dbReference>
<gene>
    <name evidence="7" type="ORF">NX784_17085</name>
</gene>
<name>A0ABT1ZTY8_9BURK</name>
<evidence type="ECO:0000256" key="1">
    <source>
        <dbReference type="ARBA" id="ARBA00001917"/>
    </source>
</evidence>
<dbReference type="Gene3D" id="3.20.20.70">
    <property type="entry name" value="Aldolase class I"/>
    <property type="match status" value="1"/>
</dbReference>
<dbReference type="Pfam" id="PF00724">
    <property type="entry name" value="Oxidored_FMN"/>
    <property type="match status" value="1"/>
</dbReference>
<evidence type="ECO:0000256" key="4">
    <source>
        <dbReference type="ARBA" id="ARBA00022857"/>
    </source>
</evidence>
<proteinExistence type="predicted"/>
<keyword evidence="5" id="KW-0560">Oxidoreductase</keyword>
<evidence type="ECO:0000256" key="3">
    <source>
        <dbReference type="ARBA" id="ARBA00022643"/>
    </source>
</evidence>
<dbReference type="PANTHER" id="PTHR43303:SF4">
    <property type="entry name" value="NADPH DEHYDROGENASE C23G7.10C-RELATED"/>
    <property type="match status" value="1"/>
</dbReference>
<feature type="domain" description="NADH:flavin oxidoreductase/NADH oxidase N-terminal" evidence="6">
    <location>
        <begin position="3"/>
        <end position="338"/>
    </location>
</feature>
<evidence type="ECO:0000313" key="7">
    <source>
        <dbReference type="EMBL" id="MCS0583306.1"/>
    </source>
</evidence>
<dbReference type="InterPro" id="IPR044152">
    <property type="entry name" value="YqjM-like"/>
</dbReference>
<keyword evidence="3" id="KW-0288">FMN</keyword>
<dbReference type="InterPro" id="IPR001155">
    <property type="entry name" value="OxRdtase_FMN_N"/>
</dbReference>
<evidence type="ECO:0000259" key="6">
    <source>
        <dbReference type="Pfam" id="PF00724"/>
    </source>
</evidence>
<dbReference type="EMBL" id="JANUGW010000012">
    <property type="protein sequence ID" value="MCS0583306.1"/>
    <property type="molecule type" value="Genomic_DNA"/>
</dbReference>
<reference evidence="7 8" key="1">
    <citation type="submission" date="2022-08" db="EMBL/GenBank/DDBJ databases">
        <title>Reclassification of Massilia species as members of the genera Telluria, Duganella, Pseudoduganella, Mokoshia gen. nov. and Zemynaea gen. nov. using orthogonal and non-orthogonal genome-based approaches.</title>
        <authorList>
            <person name="Bowman J.P."/>
        </authorList>
    </citation>
    <scope>NUCLEOTIDE SEQUENCE [LARGE SCALE GENOMIC DNA]</scope>
    <source>
        <strain evidence="7 8">JCM 31316</strain>
    </source>
</reference>
<protein>
    <submittedName>
        <fullName evidence="7">NADH:flavin oxidoreductase/NADH oxidase</fullName>
    </submittedName>
</protein>
<dbReference type="Proteomes" id="UP001204151">
    <property type="component" value="Unassembled WGS sequence"/>
</dbReference>
<keyword evidence="2" id="KW-0285">Flavoprotein</keyword>
<keyword evidence="8" id="KW-1185">Reference proteome</keyword>
<dbReference type="SUPFAM" id="SSF51395">
    <property type="entry name" value="FMN-linked oxidoreductases"/>
    <property type="match status" value="1"/>
</dbReference>
<accession>A0ABT1ZTY8</accession>
<comment type="cofactor">
    <cofactor evidence="1">
        <name>FMN</name>
        <dbReference type="ChEBI" id="CHEBI:58210"/>
    </cofactor>
</comment>
<dbReference type="InterPro" id="IPR013785">
    <property type="entry name" value="Aldolase_TIM"/>
</dbReference>
<evidence type="ECO:0000256" key="2">
    <source>
        <dbReference type="ARBA" id="ARBA00022630"/>
    </source>
</evidence>
<keyword evidence="4" id="KW-0521">NADP</keyword>
<comment type="caution">
    <text evidence="7">The sequence shown here is derived from an EMBL/GenBank/DDBJ whole genome shotgun (WGS) entry which is preliminary data.</text>
</comment>